<organism evidence="1 2">
    <name type="scientific">Vreelandella boliviensis LC1</name>
    <dbReference type="NCBI Taxonomy" id="1072583"/>
    <lineage>
        <taxon>Bacteria</taxon>
        <taxon>Pseudomonadati</taxon>
        <taxon>Pseudomonadota</taxon>
        <taxon>Gammaproteobacteria</taxon>
        <taxon>Oceanospirillales</taxon>
        <taxon>Halomonadaceae</taxon>
        <taxon>Vreelandella</taxon>
    </lineage>
</organism>
<dbReference type="EMBL" id="NPEY01000003">
    <property type="protein sequence ID" value="OZT75316.1"/>
    <property type="molecule type" value="Genomic_DNA"/>
</dbReference>
<proteinExistence type="predicted"/>
<accession>A0ABX4GG36</accession>
<gene>
    <name evidence="1" type="ORF">CE457_06065</name>
</gene>
<evidence type="ECO:0000313" key="2">
    <source>
        <dbReference type="Proteomes" id="UP000216538"/>
    </source>
</evidence>
<name>A0ABX4GG36_9GAMM</name>
<comment type="caution">
    <text evidence="1">The sequence shown here is derived from an EMBL/GenBank/DDBJ whole genome shotgun (WGS) entry which is preliminary data.</text>
</comment>
<reference evidence="1 2" key="1">
    <citation type="submission" date="2017-07" db="EMBL/GenBank/DDBJ databases">
        <title>Shotgun whole genome sequences of three halophilic bacterial isolates.</title>
        <authorList>
            <person name="Pozzo T."/>
            <person name="Higdon S.M."/>
            <person name="Quillaguaman J."/>
        </authorList>
    </citation>
    <scope>NUCLEOTIDE SEQUENCE [LARGE SCALE GENOMIC DNA]</scope>
    <source>
        <strain evidence="1 2">LC1</strain>
    </source>
</reference>
<sequence length="198" mass="23276">MLFFSNKESAFFIIFGKVKRPNLRLVELSVKYIDPGYDKFIFDAEKLKEEYQFACEWISSYGIDYQKTRFGDYERDFVEFLNKKGKVEAKESLRVFFNAHLEANELIRIKNVFDKHKELIDLDSIKKAVSGQKFRTGSKKDQSRDFAFELGVATRFIKAGYYVELNNIADLVAQVNGRTLYVECKRIKSQRQLEKRGK</sequence>
<dbReference type="Proteomes" id="UP000216538">
    <property type="component" value="Unassembled WGS sequence"/>
</dbReference>
<keyword evidence="2" id="KW-1185">Reference proteome</keyword>
<evidence type="ECO:0000313" key="1">
    <source>
        <dbReference type="EMBL" id="OZT75316.1"/>
    </source>
</evidence>
<protein>
    <submittedName>
        <fullName evidence="1">Uncharacterized protein</fullName>
    </submittedName>
</protein>